<evidence type="ECO:0000256" key="1">
    <source>
        <dbReference type="SAM" id="Phobius"/>
    </source>
</evidence>
<name>A0A7W7APV5_9SPHN</name>
<keyword evidence="1" id="KW-0472">Membrane</keyword>
<dbReference type="AlphaFoldDB" id="A0A7W7APV5"/>
<dbReference type="Pfam" id="PF19613">
    <property type="entry name" value="DUF6118"/>
    <property type="match status" value="1"/>
</dbReference>
<organism evidence="2 3">
    <name type="scientific">Sphingomonas abaci</name>
    <dbReference type="NCBI Taxonomy" id="237611"/>
    <lineage>
        <taxon>Bacteria</taxon>
        <taxon>Pseudomonadati</taxon>
        <taxon>Pseudomonadota</taxon>
        <taxon>Alphaproteobacteria</taxon>
        <taxon>Sphingomonadales</taxon>
        <taxon>Sphingomonadaceae</taxon>
        <taxon>Sphingomonas</taxon>
    </lineage>
</organism>
<accession>A0A7W7APV5</accession>
<evidence type="ECO:0000313" key="2">
    <source>
        <dbReference type="EMBL" id="MBB4620024.1"/>
    </source>
</evidence>
<dbReference type="InterPro" id="IPR046121">
    <property type="entry name" value="DUF6118"/>
</dbReference>
<protein>
    <submittedName>
        <fullName evidence="2">Prophage DNA circulation protein</fullName>
    </submittedName>
</protein>
<dbReference type="EMBL" id="JACHNY010000023">
    <property type="protein sequence ID" value="MBB4620024.1"/>
    <property type="molecule type" value="Genomic_DNA"/>
</dbReference>
<keyword evidence="1" id="KW-0812">Transmembrane</keyword>
<comment type="caution">
    <text evidence="2">The sequence shown here is derived from an EMBL/GenBank/DDBJ whole genome shotgun (WGS) entry which is preliminary data.</text>
</comment>
<dbReference type="Proteomes" id="UP000574769">
    <property type="component" value="Unassembled WGS sequence"/>
</dbReference>
<keyword evidence="1" id="KW-1133">Transmembrane helix</keyword>
<feature type="transmembrane region" description="Helical" evidence="1">
    <location>
        <begin position="123"/>
        <end position="150"/>
    </location>
</feature>
<proteinExistence type="predicted"/>
<evidence type="ECO:0000313" key="3">
    <source>
        <dbReference type="Proteomes" id="UP000574769"/>
    </source>
</evidence>
<gene>
    <name evidence="2" type="ORF">GGQ96_004184</name>
</gene>
<sequence>MEEGEDERDAATQAFEGVRGELALLRRAIEGIAARDDRPEPPDYSETLAQITKLATGTYQRAEILRKAGEEEAVARQVAARISGAVAEDRQTVKTAAGELRDATRTLQGVTASVRRAEDQKRWVMLAAIGGIVAGMVLWAVFAGVVARAVPASWQWPERMAARTLAMPMWEGGQHMMRIAAPEAFANIAAGDRIVTANRDALAKCRKQAARMHKAALCTVSVQAEGT</sequence>
<dbReference type="RefSeq" id="WP_184117130.1">
    <property type="nucleotide sequence ID" value="NZ_JACHNY010000023.1"/>
</dbReference>
<reference evidence="2 3" key="1">
    <citation type="submission" date="2020-08" db="EMBL/GenBank/DDBJ databases">
        <title>Genomic Encyclopedia of Type Strains, Phase IV (KMG-IV): sequencing the most valuable type-strain genomes for metagenomic binning, comparative biology and taxonomic classification.</title>
        <authorList>
            <person name="Goeker M."/>
        </authorList>
    </citation>
    <scope>NUCLEOTIDE SEQUENCE [LARGE SCALE GENOMIC DNA]</scope>
    <source>
        <strain evidence="2 3">DSM 15867</strain>
    </source>
</reference>
<keyword evidence="3" id="KW-1185">Reference proteome</keyword>